<name>A0AAW1EIU6_ZOAVI</name>
<evidence type="ECO:0008006" key="8">
    <source>
        <dbReference type="Google" id="ProtNLM"/>
    </source>
</evidence>
<dbReference type="Gene3D" id="2.60.40.1900">
    <property type="entry name" value="Beta-microseminoprotein (PSP94) domain"/>
    <property type="match status" value="1"/>
</dbReference>
<comment type="similarity">
    <text evidence="2">Belongs to the beta-microseminoprotein family.</text>
</comment>
<evidence type="ECO:0000313" key="7">
    <source>
        <dbReference type="Proteomes" id="UP001488805"/>
    </source>
</evidence>
<dbReference type="AlphaFoldDB" id="A0AAW1EIU6"/>
<dbReference type="EMBL" id="JBCEZU010000221">
    <property type="protein sequence ID" value="KAK9522569.1"/>
    <property type="molecule type" value="Genomic_DNA"/>
</dbReference>
<dbReference type="Pfam" id="PF05825">
    <property type="entry name" value="PSP94"/>
    <property type="match status" value="1"/>
</dbReference>
<evidence type="ECO:0000313" key="6">
    <source>
        <dbReference type="EMBL" id="KAK9522569.1"/>
    </source>
</evidence>
<reference evidence="6 7" key="1">
    <citation type="journal article" date="2024" name="Genome Biol. Evol.">
        <title>Chromosome-level genome assembly of the viviparous eelpout Zoarces viviparus.</title>
        <authorList>
            <person name="Fuhrmann N."/>
            <person name="Brasseur M.V."/>
            <person name="Bakowski C.E."/>
            <person name="Podsiadlowski L."/>
            <person name="Prost S."/>
            <person name="Krehenwinkel H."/>
            <person name="Mayer C."/>
        </authorList>
    </citation>
    <scope>NUCLEOTIDE SEQUENCE [LARGE SCALE GENOMIC DNA]</scope>
    <source>
        <strain evidence="6">NO-MEL_2022_Ind0_liver</strain>
    </source>
</reference>
<evidence type="ECO:0000256" key="2">
    <source>
        <dbReference type="ARBA" id="ARBA00010352"/>
    </source>
</evidence>
<comment type="caution">
    <text evidence="6">The sequence shown here is derived from an EMBL/GenBank/DDBJ whole genome shotgun (WGS) entry which is preliminary data.</text>
</comment>
<keyword evidence="3" id="KW-0964">Secreted</keyword>
<comment type="subcellular location">
    <subcellularLocation>
        <location evidence="1">Secreted</location>
    </subcellularLocation>
</comment>
<dbReference type="PANTHER" id="PTHR10500:SF7">
    <property type="entry name" value="BETA-MICROSEMINOPROTEIN"/>
    <property type="match status" value="1"/>
</dbReference>
<evidence type="ECO:0000256" key="3">
    <source>
        <dbReference type="ARBA" id="ARBA00022525"/>
    </source>
</evidence>
<dbReference type="InterPro" id="IPR008735">
    <property type="entry name" value="PSP94"/>
</dbReference>
<protein>
    <recommendedName>
        <fullName evidence="8">Beta-microseminoprotein-like</fullName>
    </recommendedName>
</protein>
<evidence type="ECO:0000256" key="4">
    <source>
        <dbReference type="ARBA" id="ARBA00023157"/>
    </source>
</evidence>
<evidence type="ECO:0000256" key="5">
    <source>
        <dbReference type="SAM" id="SignalP"/>
    </source>
</evidence>
<feature type="signal peptide" evidence="5">
    <location>
        <begin position="1"/>
        <end position="19"/>
    </location>
</feature>
<keyword evidence="5" id="KW-0732">Signal</keyword>
<sequence length="106" mass="11432">MKYLALALLLSALVSLSIAQCYQKAPTPGMTHCQDDVDNTWHATGSSWRNSKCMDCTCEGCCAGFSTPTRFADNCVSVFDPQACEFVVHRKGNPNILCPILGAVGK</sequence>
<keyword evidence="4" id="KW-1015">Disulfide bond</keyword>
<dbReference type="Proteomes" id="UP001488805">
    <property type="component" value="Unassembled WGS sequence"/>
</dbReference>
<proteinExistence type="inferred from homology"/>
<dbReference type="GO" id="GO:0005576">
    <property type="term" value="C:extracellular region"/>
    <property type="evidence" value="ECO:0007669"/>
    <property type="project" value="UniProtKB-SubCell"/>
</dbReference>
<gene>
    <name evidence="6" type="ORF">VZT92_019021</name>
</gene>
<keyword evidence="7" id="KW-1185">Reference proteome</keyword>
<feature type="chain" id="PRO_5043855859" description="Beta-microseminoprotein-like" evidence="5">
    <location>
        <begin position="20"/>
        <end position="106"/>
    </location>
</feature>
<evidence type="ECO:0000256" key="1">
    <source>
        <dbReference type="ARBA" id="ARBA00004613"/>
    </source>
</evidence>
<organism evidence="6 7">
    <name type="scientific">Zoarces viviparus</name>
    <name type="common">Viviparous eelpout</name>
    <name type="synonym">Blennius viviparus</name>
    <dbReference type="NCBI Taxonomy" id="48416"/>
    <lineage>
        <taxon>Eukaryota</taxon>
        <taxon>Metazoa</taxon>
        <taxon>Chordata</taxon>
        <taxon>Craniata</taxon>
        <taxon>Vertebrata</taxon>
        <taxon>Euteleostomi</taxon>
        <taxon>Actinopterygii</taxon>
        <taxon>Neopterygii</taxon>
        <taxon>Teleostei</taxon>
        <taxon>Neoteleostei</taxon>
        <taxon>Acanthomorphata</taxon>
        <taxon>Eupercaria</taxon>
        <taxon>Perciformes</taxon>
        <taxon>Cottioidei</taxon>
        <taxon>Zoarcales</taxon>
        <taxon>Zoarcidae</taxon>
        <taxon>Zoarcinae</taxon>
        <taxon>Zoarces</taxon>
    </lineage>
</organism>
<dbReference type="PANTHER" id="PTHR10500">
    <property type="entry name" value="BETA-MICROSEMINOPROTEIN"/>
    <property type="match status" value="1"/>
</dbReference>
<accession>A0AAW1EIU6</accession>